<comment type="caution">
    <text evidence="1">The sequence shown here is derived from an EMBL/GenBank/DDBJ whole genome shotgun (WGS) entry which is preliminary data.</text>
</comment>
<name>A0ABS6JSI3_9BACI</name>
<reference evidence="1 2" key="1">
    <citation type="submission" date="2021-06" db="EMBL/GenBank/DDBJ databases">
        <title>Bacillus sp. RD4P76, an endophyte from a halophyte.</title>
        <authorList>
            <person name="Sun J.-Q."/>
        </authorList>
    </citation>
    <scope>NUCLEOTIDE SEQUENCE [LARGE SCALE GENOMIC DNA]</scope>
    <source>
        <strain evidence="1 2">JCM 17098</strain>
    </source>
</reference>
<evidence type="ECO:0000313" key="2">
    <source>
        <dbReference type="Proteomes" id="UP000790580"/>
    </source>
</evidence>
<proteinExistence type="predicted"/>
<accession>A0ABS6JSI3</accession>
<dbReference type="RefSeq" id="WP_140354968.1">
    <property type="nucleotide sequence ID" value="NZ_JAHQCR010000013.1"/>
</dbReference>
<gene>
    <name evidence="1" type="ORF">KS407_01520</name>
</gene>
<organism evidence="1 2">
    <name type="scientific">Evansella alkalicola</name>
    <dbReference type="NCBI Taxonomy" id="745819"/>
    <lineage>
        <taxon>Bacteria</taxon>
        <taxon>Bacillati</taxon>
        <taxon>Bacillota</taxon>
        <taxon>Bacilli</taxon>
        <taxon>Bacillales</taxon>
        <taxon>Bacillaceae</taxon>
        <taxon>Evansella</taxon>
    </lineage>
</organism>
<dbReference type="EMBL" id="JAHQCR010000013">
    <property type="protein sequence ID" value="MBU9720120.1"/>
    <property type="molecule type" value="Genomic_DNA"/>
</dbReference>
<protein>
    <submittedName>
        <fullName evidence="1">Uncharacterized protein</fullName>
    </submittedName>
</protein>
<keyword evidence="2" id="KW-1185">Reference proteome</keyword>
<evidence type="ECO:0000313" key="1">
    <source>
        <dbReference type="EMBL" id="MBU9720120.1"/>
    </source>
</evidence>
<dbReference type="Proteomes" id="UP000790580">
    <property type="component" value="Unassembled WGS sequence"/>
</dbReference>
<sequence length="112" mass="12673">MIKTTLKIIKNINELANIQYTFIIKKVTNTLCSCVSSATLDATLRLIGIKYNENKNPTDRVMPRVIIKVFEVTFAMALPIKKMGIPVHMKKVIPNRTNATITNIKFFLSTFA</sequence>